<dbReference type="Gene3D" id="3.10.28.10">
    <property type="entry name" value="Homing endonucleases"/>
    <property type="match status" value="1"/>
</dbReference>
<gene>
    <name evidence="1" type="ORF">LCGC14_0743070</name>
</gene>
<dbReference type="SUPFAM" id="SSF55608">
    <property type="entry name" value="Homing endonucleases"/>
    <property type="match status" value="1"/>
</dbReference>
<sequence>MISDGHLGWAAGIIDGEGCISARSTYRRGEGKEDYWTLSVEVINTDIRILERLQDSWGGSIYKRKNYNPERHNDAWCWTVRGHVACRLLSEIRVWMVSKGEQADLALEFGNLLNEDNKPYKLSEENLKLRRGLAVRIQELKKRK</sequence>
<name>A0A0F9TD92_9ZZZZ</name>
<dbReference type="EMBL" id="LAZR01001762">
    <property type="protein sequence ID" value="KKN39478.1"/>
    <property type="molecule type" value="Genomic_DNA"/>
</dbReference>
<comment type="caution">
    <text evidence="1">The sequence shown here is derived from an EMBL/GenBank/DDBJ whole genome shotgun (WGS) entry which is preliminary data.</text>
</comment>
<evidence type="ECO:0000313" key="1">
    <source>
        <dbReference type="EMBL" id="KKN39478.1"/>
    </source>
</evidence>
<dbReference type="InterPro" id="IPR027434">
    <property type="entry name" value="Homing_endonucl"/>
</dbReference>
<proteinExistence type="predicted"/>
<protein>
    <recommendedName>
        <fullName evidence="2">Homing endonuclease LAGLIDADG domain-containing protein</fullName>
    </recommendedName>
</protein>
<reference evidence="1" key="1">
    <citation type="journal article" date="2015" name="Nature">
        <title>Complex archaea that bridge the gap between prokaryotes and eukaryotes.</title>
        <authorList>
            <person name="Spang A."/>
            <person name="Saw J.H."/>
            <person name="Jorgensen S.L."/>
            <person name="Zaremba-Niedzwiedzka K."/>
            <person name="Martijn J."/>
            <person name="Lind A.E."/>
            <person name="van Eijk R."/>
            <person name="Schleper C."/>
            <person name="Guy L."/>
            <person name="Ettema T.J."/>
        </authorList>
    </citation>
    <scope>NUCLEOTIDE SEQUENCE</scope>
</reference>
<accession>A0A0F9TD92</accession>
<evidence type="ECO:0008006" key="2">
    <source>
        <dbReference type="Google" id="ProtNLM"/>
    </source>
</evidence>
<dbReference type="AlphaFoldDB" id="A0A0F9TD92"/>
<organism evidence="1">
    <name type="scientific">marine sediment metagenome</name>
    <dbReference type="NCBI Taxonomy" id="412755"/>
    <lineage>
        <taxon>unclassified sequences</taxon>
        <taxon>metagenomes</taxon>
        <taxon>ecological metagenomes</taxon>
    </lineage>
</organism>